<keyword evidence="4" id="KW-0158">Chromosome</keyword>
<dbReference type="GO" id="GO:0005634">
    <property type="term" value="C:nucleus"/>
    <property type="evidence" value="ECO:0007669"/>
    <property type="project" value="UniProtKB-SubCell"/>
</dbReference>
<protein>
    <recommendedName>
        <fullName evidence="3">CST complex subunit STN1</fullName>
    </recommendedName>
    <alternativeName>
        <fullName evidence="8">Suppressor of cdc thirteen homolog</fullName>
    </alternativeName>
</protein>
<dbReference type="AlphaFoldDB" id="A0AAP0BZ67"/>
<comment type="subcellular location">
    <subcellularLocation>
        <location evidence="2">Chromosome</location>
        <location evidence="2">Telomere</location>
    </subcellularLocation>
    <subcellularLocation>
        <location evidence="1">Nucleus</location>
    </subcellularLocation>
</comment>
<proteinExistence type="predicted"/>
<evidence type="ECO:0000256" key="1">
    <source>
        <dbReference type="ARBA" id="ARBA00004123"/>
    </source>
</evidence>
<dbReference type="GO" id="GO:0003677">
    <property type="term" value="F:DNA binding"/>
    <property type="evidence" value="ECO:0007669"/>
    <property type="project" value="UniProtKB-KW"/>
</dbReference>
<evidence type="ECO:0000256" key="7">
    <source>
        <dbReference type="ARBA" id="ARBA00023242"/>
    </source>
</evidence>
<evidence type="ECO:0000256" key="8">
    <source>
        <dbReference type="ARBA" id="ARBA00030039"/>
    </source>
</evidence>
<dbReference type="Pfam" id="PF01336">
    <property type="entry name" value="tRNA_anti-codon"/>
    <property type="match status" value="1"/>
</dbReference>
<dbReference type="SUPFAM" id="SSF50249">
    <property type="entry name" value="Nucleic acid-binding proteins"/>
    <property type="match status" value="1"/>
</dbReference>
<evidence type="ECO:0000256" key="4">
    <source>
        <dbReference type="ARBA" id="ARBA00022454"/>
    </source>
</evidence>
<comment type="caution">
    <text evidence="10">The sequence shown here is derived from an EMBL/GenBank/DDBJ whole genome shotgun (WGS) entry which is preliminary data.</text>
</comment>
<evidence type="ECO:0000313" key="10">
    <source>
        <dbReference type="EMBL" id="KAK8953817.1"/>
    </source>
</evidence>
<keyword evidence="11" id="KW-1185">Reference proteome</keyword>
<dbReference type="InterPro" id="IPR012340">
    <property type="entry name" value="NA-bd_OB-fold"/>
</dbReference>
<evidence type="ECO:0000313" key="11">
    <source>
        <dbReference type="Proteomes" id="UP001418222"/>
    </source>
</evidence>
<organism evidence="10 11">
    <name type="scientific">Platanthera zijinensis</name>
    <dbReference type="NCBI Taxonomy" id="2320716"/>
    <lineage>
        <taxon>Eukaryota</taxon>
        <taxon>Viridiplantae</taxon>
        <taxon>Streptophyta</taxon>
        <taxon>Embryophyta</taxon>
        <taxon>Tracheophyta</taxon>
        <taxon>Spermatophyta</taxon>
        <taxon>Magnoliopsida</taxon>
        <taxon>Liliopsida</taxon>
        <taxon>Asparagales</taxon>
        <taxon>Orchidaceae</taxon>
        <taxon>Orchidoideae</taxon>
        <taxon>Orchideae</taxon>
        <taxon>Orchidinae</taxon>
        <taxon>Platanthera</taxon>
    </lineage>
</organism>
<dbReference type="Gene3D" id="2.40.50.140">
    <property type="entry name" value="Nucleic acid-binding proteins"/>
    <property type="match status" value="1"/>
</dbReference>
<dbReference type="PANTHER" id="PTHR13989">
    <property type="entry name" value="REPLICATION PROTEIN A-RELATED"/>
    <property type="match status" value="1"/>
</dbReference>
<dbReference type="PANTHER" id="PTHR13989:SF33">
    <property type="entry name" value="CST COMPLEX SUBUNIT STN1"/>
    <property type="match status" value="1"/>
</dbReference>
<evidence type="ECO:0000256" key="3">
    <source>
        <dbReference type="ARBA" id="ARBA00017411"/>
    </source>
</evidence>
<dbReference type="InterPro" id="IPR004365">
    <property type="entry name" value="NA-bd_OB_tRNA"/>
</dbReference>
<feature type="domain" description="OB" evidence="9">
    <location>
        <begin position="45"/>
        <end position="132"/>
    </location>
</feature>
<sequence>MPPMDPMRSAHAKLLAGDFLSLAASPSAAPSFSRRGRPVSRAEAAGIVVSYDRRPKLLRFLLDDGSGCIPCVLWLNHHFLPQSPAFSSRENIAAAASAADVHAGKVRLGELVRVRGRVTGFRGVLQITVKDVLVERDPNAETLHWLQCLKLARDCYDLPPPPAPARRA</sequence>
<dbReference type="EMBL" id="JBBWWQ010000002">
    <property type="protein sequence ID" value="KAK8953817.1"/>
    <property type="molecule type" value="Genomic_DNA"/>
</dbReference>
<evidence type="ECO:0000259" key="9">
    <source>
        <dbReference type="Pfam" id="PF01336"/>
    </source>
</evidence>
<evidence type="ECO:0000256" key="5">
    <source>
        <dbReference type="ARBA" id="ARBA00022895"/>
    </source>
</evidence>
<dbReference type="GO" id="GO:0000781">
    <property type="term" value="C:chromosome, telomeric region"/>
    <property type="evidence" value="ECO:0007669"/>
    <property type="project" value="UniProtKB-SubCell"/>
</dbReference>
<reference evidence="10 11" key="1">
    <citation type="journal article" date="2022" name="Nat. Plants">
        <title>Genomes of leafy and leafless Platanthera orchids illuminate the evolution of mycoheterotrophy.</title>
        <authorList>
            <person name="Li M.H."/>
            <person name="Liu K.W."/>
            <person name="Li Z."/>
            <person name="Lu H.C."/>
            <person name="Ye Q.L."/>
            <person name="Zhang D."/>
            <person name="Wang J.Y."/>
            <person name="Li Y.F."/>
            <person name="Zhong Z.M."/>
            <person name="Liu X."/>
            <person name="Yu X."/>
            <person name="Liu D.K."/>
            <person name="Tu X.D."/>
            <person name="Liu B."/>
            <person name="Hao Y."/>
            <person name="Liao X.Y."/>
            <person name="Jiang Y.T."/>
            <person name="Sun W.H."/>
            <person name="Chen J."/>
            <person name="Chen Y.Q."/>
            <person name="Ai Y."/>
            <person name="Zhai J.W."/>
            <person name="Wu S.S."/>
            <person name="Zhou Z."/>
            <person name="Hsiao Y.Y."/>
            <person name="Wu W.L."/>
            <person name="Chen Y.Y."/>
            <person name="Lin Y.F."/>
            <person name="Hsu J.L."/>
            <person name="Li C.Y."/>
            <person name="Wang Z.W."/>
            <person name="Zhao X."/>
            <person name="Zhong W.Y."/>
            <person name="Ma X.K."/>
            <person name="Ma L."/>
            <person name="Huang J."/>
            <person name="Chen G.Z."/>
            <person name="Huang M.Z."/>
            <person name="Huang L."/>
            <person name="Peng D.H."/>
            <person name="Luo Y.B."/>
            <person name="Zou S.Q."/>
            <person name="Chen S.P."/>
            <person name="Lan S."/>
            <person name="Tsai W.C."/>
            <person name="Van de Peer Y."/>
            <person name="Liu Z.J."/>
        </authorList>
    </citation>
    <scope>NUCLEOTIDE SEQUENCE [LARGE SCALE GENOMIC DNA]</scope>
    <source>
        <strain evidence="10">Lor287</strain>
    </source>
</reference>
<evidence type="ECO:0000256" key="6">
    <source>
        <dbReference type="ARBA" id="ARBA00023125"/>
    </source>
</evidence>
<keyword evidence="6" id="KW-0238">DNA-binding</keyword>
<dbReference type="InterPro" id="IPR040260">
    <property type="entry name" value="RFA2-like"/>
</dbReference>
<keyword evidence="7" id="KW-0539">Nucleus</keyword>
<name>A0AAP0BZ67_9ASPA</name>
<evidence type="ECO:0000256" key="2">
    <source>
        <dbReference type="ARBA" id="ARBA00004574"/>
    </source>
</evidence>
<keyword evidence="5" id="KW-0779">Telomere</keyword>
<dbReference type="Proteomes" id="UP001418222">
    <property type="component" value="Unassembled WGS sequence"/>
</dbReference>
<gene>
    <name evidence="10" type="primary">STN1</name>
    <name evidence="10" type="ORF">KSP39_PZI002592</name>
</gene>
<accession>A0AAP0BZ67</accession>